<comment type="caution">
    <text evidence="1">The sequence shown here is derived from an EMBL/GenBank/DDBJ whole genome shotgun (WGS) entry which is preliminary data.</text>
</comment>
<gene>
    <name evidence="1" type="primary">Acey_s0047.g1529</name>
    <name evidence="1" type="ORF">Y032_0047g1529</name>
</gene>
<organism evidence="1 2">
    <name type="scientific">Ancylostoma ceylanicum</name>
    <dbReference type="NCBI Taxonomy" id="53326"/>
    <lineage>
        <taxon>Eukaryota</taxon>
        <taxon>Metazoa</taxon>
        <taxon>Ecdysozoa</taxon>
        <taxon>Nematoda</taxon>
        <taxon>Chromadorea</taxon>
        <taxon>Rhabditida</taxon>
        <taxon>Rhabditina</taxon>
        <taxon>Rhabditomorpha</taxon>
        <taxon>Strongyloidea</taxon>
        <taxon>Ancylostomatidae</taxon>
        <taxon>Ancylostomatinae</taxon>
        <taxon>Ancylostoma</taxon>
    </lineage>
</organism>
<protein>
    <submittedName>
        <fullName evidence="1">Uncharacterized protein</fullName>
    </submittedName>
</protein>
<dbReference type="AlphaFoldDB" id="A0A016UB46"/>
<dbReference type="Proteomes" id="UP000024635">
    <property type="component" value="Unassembled WGS sequence"/>
</dbReference>
<evidence type="ECO:0000313" key="2">
    <source>
        <dbReference type="Proteomes" id="UP000024635"/>
    </source>
</evidence>
<dbReference type="EMBL" id="JARK01001383">
    <property type="protein sequence ID" value="EYC12524.1"/>
    <property type="molecule type" value="Genomic_DNA"/>
</dbReference>
<name>A0A016UB46_9BILA</name>
<proteinExistence type="predicted"/>
<keyword evidence="2" id="KW-1185">Reference proteome</keyword>
<sequence length="82" mass="9479">MWNSVYATHWPIRIFLENSHLRDQILQLLKLTSDIFNFVQSIFQCLSVRAWRTSEHCGGAPEHKALGQNQAVHGVTNTSWNE</sequence>
<evidence type="ECO:0000313" key="1">
    <source>
        <dbReference type="EMBL" id="EYC12524.1"/>
    </source>
</evidence>
<reference evidence="2" key="1">
    <citation type="journal article" date="2015" name="Nat. Genet.">
        <title>The genome and transcriptome of the zoonotic hookworm Ancylostoma ceylanicum identify infection-specific gene families.</title>
        <authorList>
            <person name="Schwarz E.M."/>
            <person name="Hu Y."/>
            <person name="Antoshechkin I."/>
            <person name="Miller M.M."/>
            <person name="Sternberg P.W."/>
            <person name="Aroian R.V."/>
        </authorList>
    </citation>
    <scope>NUCLEOTIDE SEQUENCE</scope>
    <source>
        <strain evidence="2">HY135</strain>
    </source>
</reference>
<accession>A0A016UB46</accession>